<dbReference type="Proteomes" id="UP000242857">
    <property type="component" value="Unassembled WGS sequence"/>
</dbReference>
<protein>
    <recommendedName>
        <fullName evidence="4">Signal transducing protein</fullName>
    </recommendedName>
</protein>
<dbReference type="OrthoDB" id="5955962at2"/>
<sequence length="279" mass="30049">MRKVFSSLRLENVEAVARLLRDAGIEVKIEHGRSYRGYRRGNFSYDSRKLPEQMPAVWIVRAEDQPRGRQILRELGLLEDARQQGGYLPAALQTTEKATVTRRPAAPGRRLKLWLLALIGAVIALALVQTRKPAPAPANKAPATAAPAMPTLETITDPQVFRYDVPTALVARLLEHALHGKTPAQACVRVDGRDPSPAALAAARVPAAIQLRPASACAGQHEAAANTIAIDDYMTDGSGSGEVTLAVGTSPPQVLSVTRQGRQWQIGATRPASADADRR</sequence>
<dbReference type="EMBL" id="FQUK01000021">
    <property type="protein sequence ID" value="SHE93400.1"/>
    <property type="molecule type" value="Genomic_DNA"/>
</dbReference>
<accession>A0A1M4XJ19</accession>
<dbReference type="STRING" id="213588.SAMN02745204_01444"/>
<keyword evidence="1" id="KW-0812">Transmembrane</keyword>
<evidence type="ECO:0000313" key="3">
    <source>
        <dbReference type="Proteomes" id="UP000242857"/>
    </source>
</evidence>
<name>A0A1M4XJ19_9GAMM</name>
<keyword evidence="1" id="KW-1133">Transmembrane helix</keyword>
<proteinExistence type="predicted"/>
<evidence type="ECO:0000313" key="2">
    <source>
        <dbReference type="EMBL" id="SHE93400.1"/>
    </source>
</evidence>
<dbReference type="AlphaFoldDB" id="A0A1M4XJ19"/>
<organism evidence="2 3">
    <name type="scientific">Thermomonas hydrothermalis</name>
    <dbReference type="NCBI Taxonomy" id="213588"/>
    <lineage>
        <taxon>Bacteria</taxon>
        <taxon>Pseudomonadati</taxon>
        <taxon>Pseudomonadota</taxon>
        <taxon>Gammaproteobacteria</taxon>
        <taxon>Lysobacterales</taxon>
        <taxon>Lysobacteraceae</taxon>
        <taxon>Thermomonas</taxon>
    </lineage>
</organism>
<keyword evidence="1" id="KW-0472">Membrane</keyword>
<reference evidence="3" key="1">
    <citation type="submission" date="2016-11" db="EMBL/GenBank/DDBJ databases">
        <authorList>
            <person name="Varghese N."/>
            <person name="Submissions S."/>
        </authorList>
    </citation>
    <scope>NUCLEOTIDE SEQUENCE [LARGE SCALE GENOMIC DNA]</scope>
    <source>
        <strain evidence="3">DSM 14834</strain>
    </source>
</reference>
<dbReference type="RefSeq" id="WP_072755940.1">
    <property type="nucleotide sequence ID" value="NZ_FQUK01000021.1"/>
</dbReference>
<evidence type="ECO:0008006" key="4">
    <source>
        <dbReference type="Google" id="ProtNLM"/>
    </source>
</evidence>
<evidence type="ECO:0000256" key="1">
    <source>
        <dbReference type="SAM" id="Phobius"/>
    </source>
</evidence>
<keyword evidence="3" id="KW-1185">Reference proteome</keyword>
<feature type="transmembrane region" description="Helical" evidence="1">
    <location>
        <begin position="111"/>
        <end position="128"/>
    </location>
</feature>
<gene>
    <name evidence="2" type="ORF">SAMN02745204_01444</name>
</gene>